<sequence>MLQTTCELVWDVDTSTSLGLYGVALEIKDFATQSSTEVLSEIPLQFLVDLFSSDESCVSQPVVIPPTRTSGSCVGVPANSTYHEPIVARTGSEDVSIADIDTVSPPGVLKSGVLPYSGGQPTDYHVNVTWTPQTIGVEEILCLLHVITLGKYILSRLVVLCIIYYRFEAVRYPER</sequence>
<protein>
    <submittedName>
        <fullName evidence="1">Uncharacterized protein</fullName>
    </submittedName>
</protein>
<reference evidence="1 2" key="1">
    <citation type="journal article" date="2017" name="PLoS Biol.">
        <title>The sea cucumber genome provides insights into morphological evolution and visceral regeneration.</title>
        <authorList>
            <person name="Zhang X."/>
            <person name="Sun L."/>
            <person name="Yuan J."/>
            <person name="Sun Y."/>
            <person name="Gao Y."/>
            <person name="Zhang L."/>
            <person name="Li S."/>
            <person name="Dai H."/>
            <person name="Hamel J.F."/>
            <person name="Liu C."/>
            <person name="Yu Y."/>
            <person name="Liu S."/>
            <person name="Lin W."/>
            <person name="Guo K."/>
            <person name="Jin S."/>
            <person name="Xu P."/>
            <person name="Storey K.B."/>
            <person name="Huan P."/>
            <person name="Zhang T."/>
            <person name="Zhou Y."/>
            <person name="Zhang J."/>
            <person name="Lin C."/>
            <person name="Li X."/>
            <person name="Xing L."/>
            <person name="Huo D."/>
            <person name="Sun M."/>
            <person name="Wang L."/>
            <person name="Mercier A."/>
            <person name="Li F."/>
            <person name="Yang H."/>
            <person name="Xiang J."/>
        </authorList>
    </citation>
    <scope>NUCLEOTIDE SEQUENCE [LARGE SCALE GENOMIC DNA]</scope>
    <source>
        <strain evidence="1">Shaxun</strain>
        <tissue evidence="1">Muscle</tissue>
    </source>
</reference>
<dbReference type="Proteomes" id="UP000230750">
    <property type="component" value="Unassembled WGS sequence"/>
</dbReference>
<keyword evidence="2" id="KW-1185">Reference proteome</keyword>
<comment type="caution">
    <text evidence="1">The sequence shown here is derived from an EMBL/GenBank/DDBJ whole genome shotgun (WGS) entry which is preliminary data.</text>
</comment>
<organism evidence="1 2">
    <name type="scientific">Stichopus japonicus</name>
    <name type="common">Sea cucumber</name>
    <dbReference type="NCBI Taxonomy" id="307972"/>
    <lineage>
        <taxon>Eukaryota</taxon>
        <taxon>Metazoa</taxon>
        <taxon>Echinodermata</taxon>
        <taxon>Eleutherozoa</taxon>
        <taxon>Echinozoa</taxon>
        <taxon>Holothuroidea</taxon>
        <taxon>Aspidochirotacea</taxon>
        <taxon>Aspidochirotida</taxon>
        <taxon>Stichopodidae</taxon>
        <taxon>Apostichopus</taxon>
    </lineage>
</organism>
<dbReference type="OrthoDB" id="10063988at2759"/>
<evidence type="ECO:0000313" key="2">
    <source>
        <dbReference type="Proteomes" id="UP000230750"/>
    </source>
</evidence>
<accession>A0A2G8JVW7</accession>
<dbReference type="AlphaFoldDB" id="A0A2G8JVW7"/>
<gene>
    <name evidence="1" type="ORF">BSL78_23288</name>
</gene>
<name>A0A2G8JVW7_STIJA</name>
<dbReference type="STRING" id="307972.A0A2G8JVW7"/>
<proteinExistence type="predicted"/>
<dbReference type="EMBL" id="MRZV01001191">
    <property type="protein sequence ID" value="PIK39870.1"/>
    <property type="molecule type" value="Genomic_DNA"/>
</dbReference>
<evidence type="ECO:0000313" key="1">
    <source>
        <dbReference type="EMBL" id="PIK39870.1"/>
    </source>
</evidence>